<name>A0A2M3ZQJ6_9DIPT</name>
<dbReference type="EMBL" id="GGFM01010058">
    <property type="protein sequence ID" value="MBW30809.1"/>
    <property type="molecule type" value="Transcribed_RNA"/>
</dbReference>
<feature type="chain" id="PRO_5014875952" evidence="1">
    <location>
        <begin position="20"/>
        <end position="99"/>
    </location>
</feature>
<feature type="signal peptide" evidence="1">
    <location>
        <begin position="1"/>
        <end position="19"/>
    </location>
</feature>
<evidence type="ECO:0000313" key="2">
    <source>
        <dbReference type="EMBL" id="MBW30809.1"/>
    </source>
</evidence>
<organism evidence="2">
    <name type="scientific">Anopheles braziliensis</name>
    <dbReference type="NCBI Taxonomy" id="58242"/>
    <lineage>
        <taxon>Eukaryota</taxon>
        <taxon>Metazoa</taxon>
        <taxon>Ecdysozoa</taxon>
        <taxon>Arthropoda</taxon>
        <taxon>Hexapoda</taxon>
        <taxon>Insecta</taxon>
        <taxon>Pterygota</taxon>
        <taxon>Neoptera</taxon>
        <taxon>Endopterygota</taxon>
        <taxon>Diptera</taxon>
        <taxon>Nematocera</taxon>
        <taxon>Culicoidea</taxon>
        <taxon>Culicidae</taxon>
        <taxon>Anophelinae</taxon>
        <taxon>Anopheles</taxon>
    </lineage>
</organism>
<dbReference type="AlphaFoldDB" id="A0A2M3ZQJ6"/>
<evidence type="ECO:0000256" key="1">
    <source>
        <dbReference type="SAM" id="SignalP"/>
    </source>
</evidence>
<keyword evidence="1" id="KW-0732">Signal</keyword>
<protein>
    <submittedName>
        <fullName evidence="2">Putative secreted peptide</fullName>
    </submittedName>
</protein>
<sequence>MFICSFCSLTPSGLSLVAAQNKEGAGRIVNRPSPFPSSAMFCAFACPSLPRNRKKNVIKHNNTFFFFVERFVRFPSPLHPKPLITIKKQKKAKTKTNYL</sequence>
<reference evidence="2" key="1">
    <citation type="submission" date="2018-01" db="EMBL/GenBank/DDBJ databases">
        <title>An insight into the sialome of Amazonian anophelines.</title>
        <authorList>
            <person name="Ribeiro J.M."/>
            <person name="Scarpassa V."/>
            <person name="Calvo E."/>
        </authorList>
    </citation>
    <scope>NUCLEOTIDE SEQUENCE</scope>
    <source>
        <tissue evidence="2">Salivary glands</tissue>
    </source>
</reference>
<proteinExistence type="predicted"/>
<accession>A0A2M3ZQJ6</accession>